<evidence type="ECO:0000256" key="11">
    <source>
        <dbReference type="ARBA" id="ARBA00023136"/>
    </source>
</evidence>
<evidence type="ECO:0000313" key="17">
    <source>
        <dbReference type="Proteomes" id="UP000813824"/>
    </source>
</evidence>
<comment type="similarity">
    <text evidence="4">Belongs to the glycosyltransferase 2 family.</text>
</comment>
<comment type="caution">
    <text evidence="16">The sequence shown here is derived from an EMBL/GenBank/DDBJ whole genome shotgun (WGS) entry which is preliminary data.</text>
</comment>
<dbReference type="Proteomes" id="UP000813824">
    <property type="component" value="Unassembled WGS sequence"/>
</dbReference>
<evidence type="ECO:0000256" key="2">
    <source>
        <dbReference type="ARBA" id="ARBA00004760"/>
    </source>
</evidence>
<evidence type="ECO:0000256" key="15">
    <source>
        <dbReference type="SAM" id="Phobius"/>
    </source>
</evidence>
<dbReference type="EC" id="2.4.1.80" evidence="5"/>
<comment type="subcellular location">
    <subcellularLocation>
        <location evidence="1">Membrane</location>
        <topology evidence="1">Multi-pass membrane protein</topology>
    </subcellularLocation>
</comment>
<keyword evidence="11 15" id="KW-0472">Membrane</keyword>
<gene>
    <name evidence="16" type="ORF">BXZ70DRAFT_974285</name>
</gene>
<feature type="transmembrane region" description="Helical" evidence="15">
    <location>
        <begin position="318"/>
        <end position="344"/>
    </location>
</feature>
<name>A0A8K0UL60_9AGAR</name>
<evidence type="ECO:0000256" key="6">
    <source>
        <dbReference type="ARBA" id="ARBA00019988"/>
    </source>
</evidence>
<protein>
    <recommendedName>
        <fullName evidence="6">Ceramide glucosyltransferase</fullName>
        <ecNumber evidence="5">2.4.1.80</ecNumber>
    </recommendedName>
    <alternativeName>
        <fullName evidence="13">Glucosylceramide synthase</fullName>
    </alternativeName>
    <alternativeName>
        <fullName evidence="14">UDP-glucose ceramide glucosyltransferase</fullName>
    </alternativeName>
    <alternativeName>
        <fullName evidence="12">UDP-glucose:N-acylsphingosine D-glucosyltransferase</fullName>
    </alternativeName>
</protein>
<evidence type="ECO:0000256" key="1">
    <source>
        <dbReference type="ARBA" id="ARBA00004141"/>
    </source>
</evidence>
<dbReference type="SUPFAM" id="SSF53448">
    <property type="entry name" value="Nucleotide-diphospho-sugar transferases"/>
    <property type="match status" value="1"/>
</dbReference>
<keyword evidence="17" id="KW-1185">Reference proteome</keyword>
<evidence type="ECO:0000256" key="8">
    <source>
        <dbReference type="ARBA" id="ARBA00022679"/>
    </source>
</evidence>
<dbReference type="PANTHER" id="PTHR12726">
    <property type="entry name" value="CERAMIDE GLUCOSYLTRANSFERASE"/>
    <property type="match status" value="1"/>
</dbReference>
<evidence type="ECO:0000256" key="14">
    <source>
        <dbReference type="ARBA" id="ARBA00032575"/>
    </source>
</evidence>
<proteinExistence type="inferred from homology"/>
<keyword evidence="10 15" id="KW-1133">Transmembrane helix</keyword>
<feature type="transmembrane region" description="Helical" evidence="15">
    <location>
        <begin position="12"/>
        <end position="34"/>
    </location>
</feature>
<keyword evidence="9 15" id="KW-0812">Transmembrane</keyword>
<evidence type="ECO:0000256" key="5">
    <source>
        <dbReference type="ARBA" id="ARBA00012699"/>
    </source>
</evidence>
<dbReference type="OrthoDB" id="1483400at2759"/>
<keyword evidence="8" id="KW-0808">Transferase</keyword>
<dbReference type="InterPro" id="IPR029044">
    <property type="entry name" value="Nucleotide-diphossugar_trans"/>
</dbReference>
<evidence type="ECO:0000256" key="13">
    <source>
        <dbReference type="ARBA" id="ARBA00031543"/>
    </source>
</evidence>
<comment type="pathway">
    <text evidence="2">Lipid metabolism; sphingolipid metabolism.</text>
</comment>
<dbReference type="Gene3D" id="3.90.550.10">
    <property type="entry name" value="Spore Coat Polysaccharide Biosynthesis Protein SpsA, Chain A"/>
    <property type="match status" value="1"/>
</dbReference>
<dbReference type="EMBL" id="JAEVFJ010000020">
    <property type="protein sequence ID" value="KAH8099366.1"/>
    <property type="molecule type" value="Genomic_DNA"/>
</dbReference>
<dbReference type="GO" id="GO:0008120">
    <property type="term" value="F:ceramide glucosyltransferase activity"/>
    <property type="evidence" value="ECO:0007669"/>
    <property type="project" value="UniProtKB-EC"/>
</dbReference>
<evidence type="ECO:0000256" key="10">
    <source>
        <dbReference type="ARBA" id="ARBA00022989"/>
    </source>
</evidence>
<dbReference type="Pfam" id="PF13506">
    <property type="entry name" value="Glyco_transf_21"/>
    <property type="match status" value="1"/>
</dbReference>
<dbReference type="InterPro" id="IPR025993">
    <property type="entry name" value="Ceramide_glucosylTrfase"/>
</dbReference>
<feature type="transmembrane region" description="Helical" evidence="15">
    <location>
        <begin position="350"/>
        <end position="370"/>
    </location>
</feature>
<evidence type="ECO:0000256" key="12">
    <source>
        <dbReference type="ARBA" id="ARBA00031017"/>
    </source>
</evidence>
<reference evidence="16" key="1">
    <citation type="journal article" date="2021" name="New Phytol.">
        <title>Evolutionary innovations through gain and loss of genes in the ectomycorrhizal Boletales.</title>
        <authorList>
            <person name="Wu G."/>
            <person name="Miyauchi S."/>
            <person name="Morin E."/>
            <person name="Kuo A."/>
            <person name="Drula E."/>
            <person name="Varga T."/>
            <person name="Kohler A."/>
            <person name="Feng B."/>
            <person name="Cao Y."/>
            <person name="Lipzen A."/>
            <person name="Daum C."/>
            <person name="Hundley H."/>
            <person name="Pangilinan J."/>
            <person name="Johnson J."/>
            <person name="Barry K."/>
            <person name="LaButti K."/>
            <person name="Ng V."/>
            <person name="Ahrendt S."/>
            <person name="Min B."/>
            <person name="Choi I.G."/>
            <person name="Park H."/>
            <person name="Plett J.M."/>
            <person name="Magnuson J."/>
            <person name="Spatafora J.W."/>
            <person name="Nagy L.G."/>
            <person name="Henrissat B."/>
            <person name="Grigoriev I.V."/>
            <person name="Yang Z.L."/>
            <person name="Xu J."/>
            <person name="Martin F.M."/>
        </authorList>
    </citation>
    <scope>NUCLEOTIDE SEQUENCE</scope>
    <source>
        <strain evidence="16">KKN 215</strain>
    </source>
</reference>
<organism evidence="16 17">
    <name type="scientific">Cristinia sonorae</name>
    <dbReference type="NCBI Taxonomy" id="1940300"/>
    <lineage>
        <taxon>Eukaryota</taxon>
        <taxon>Fungi</taxon>
        <taxon>Dikarya</taxon>
        <taxon>Basidiomycota</taxon>
        <taxon>Agaricomycotina</taxon>
        <taxon>Agaricomycetes</taxon>
        <taxon>Agaricomycetidae</taxon>
        <taxon>Agaricales</taxon>
        <taxon>Pleurotineae</taxon>
        <taxon>Stephanosporaceae</taxon>
        <taxon>Cristinia</taxon>
    </lineage>
</organism>
<comment type="pathway">
    <text evidence="3">Sphingolipid metabolism.</text>
</comment>
<evidence type="ECO:0000256" key="4">
    <source>
        <dbReference type="ARBA" id="ARBA00006739"/>
    </source>
</evidence>
<dbReference type="PANTHER" id="PTHR12726:SF0">
    <property type="entry name" value="CERAMIDE GLUCOSYLTRANSFERASE"/>
    <property type="match status" value="1"/>
</dbReference>
<evidence type="ECO:0000256" key="9">
    <source>
        <dbReference type="ARBA" id="ARBA00022692"/>
    </source>
</evidence>
<dbReference type="CDD" id="cd02520">
    <property type="entry name" value="Glucosylceramide_synthase"/>
    <property type="match status" value="1"/>
</dbReference>
<evidence type="ECO:0000256" key="3">
    <source>
        <dbReference type="ARBA" id="ARBA00004991"/>
    </source>
</evidence>
<keyword evidence="7" id="KW-0328">Glycosyltransferase</keyword>
<evidence type="ECO:0000313" key="16">
    <source>
        <dbReference type="EMBL" id="KAH8099366.1"/>
    </source>
</evidence>
<dbReference type="UniPathway" id="UPA00222"/>
<dbReference type="GO" id="GO:0016020">
    <property type="term" value="C:membrane"/>
    <property type="evidence" value="ECO:0007669"/>
    <property type="project" value="UniProtKB-SubCell"/>
</dbReference>
<evidence type="ECO:0000256" key="7">
    <source>
        <dbReference type="ARBA" id="ARBA00022676"/>
    </source>
</evidence>
<dbReference type="AlphaFoldDB" id="A0A8K0UL60"/>
<dbReference type="GO" id="GO:0006679">
    <property type="term" value="P:glucosylceramide biosynthetic process"/>
    <property type="evidence" value="ECO:0007669"/>
    <property type="project" value="TreeGrafter"/>
</dbReference>
<accession>A0A8K0UL60</accession>
<sequence>MTDTENTLSLVLAAVCLVWYSILWAIGILGCTTARRRYRSRPRSPLASADRSSVPGVSILRPLKGLDTNLYENLESTFVQEYPNFEIFLCVENEHDQALSVVRDLIAKYPKVNAHVMIGSEPVGANPKINNLIGAYRKAANDILWVLDSNVSVYPGTLARSVDILEPPPKVSSGHSRRIALVHHVPLAFATEHTLGSRVEEAFLNTNHAKMYLAINATAIDSCVVGKSNLYRKSDLERVDGSLKPNSASQNSPHGTGLAAFGRFLAEDNMIGLALWHELDLRHDVSCDVSRNSVGNMSFYDYIHRRIRWLRVRRHMSLAATILEPFTESILVGLLVAAALHHLFAVPPWLFLPAHFLLWIIIDVDVYASLASRPIAFEHGFWPFLGAYALRECLALPIWLYAVWGSRVVWRGKTYIVTGNGEVHLPAKGSSKWSLLNLFRTRDDYYEPIELSHD</sequence>